<evidence type="ECO:0000313" key="1">
    <source>
        <dbReference type="EMBL" id="GFD27867.1"/>
    </source>
</evidence>
<proteinExistence type="predicted"/>
<organism evidence="1">
    <name type="scientific">Tanacetum cinerariifolium</name>
    <name type="common">Dalmatian daisy</name>
    <name type="synonym">Chrysanthemum cinerariifolium</name>
    <dbReference type="NCBI Taxonomy" id="118510"/>
    <lineage>
        <taxon>Eukaryota</taxon>
        <taxon>Viridiplantae</taxon>
        <taxon>Streptophyta</taxon>
        <taxon>Embryophyta</taxon>
        <taxon>Tracheophyta</taxon>
        <taxon>Spermatophyta</taxon>
        <taxon>Magnoliopsida</taxon>
        <taxon>eudicotyledons</taxon>
        <taxon>Gunneridae</taxon>
        <taxon>Pentapetalae</taxon>
        <taxon>asterids</taxon>
        <taxon>campanulids</taxon>
        <taxon>Asterales</taxon>
        <taxon>Asteraceae</taxon>
        <taxon>Asteroideae</taxon>
        <taxon>Anthemideae</taxon>
        <taxon>Anthemidinae</taxon>
        <taxon>Tanacetum</taxon>
    </lineage>
</organism>
<sequence length="127" mass="14353">AQYFHKVKTLCREISELDLDAPIGDTRMKRIIIHGLKPEFRSYVAAIQGWQNQPSLVEFENLLASQEALIKQMGGVVESNNVTSNGEDEWDFEASFAADEEEFAFATITSDKKIDYENDWIVDSGCS</sequence>
<dbReference type="EMBL" id="BKCJ011380477">
    <property type="protein sequence ID" value="GFD27867.1"/>
    <property type="molecule type" value="Genomic_DNA"/>
</dbReference>
<dbReference type="PANTHER" id="PTHR47481">
    <property type="match status" value="1"/>
</dbReference>
<accession>A0A699UYN2</accession>
<comment type="caution">
    <text evidence="1">The sequence shown here is derived from an EMBL/GenBank/DDBJ whole genome shotgun (WGS) entry which is preliminary data.</text>
</comment>
<reference evidence="1" key="1">
    <citation type="journal article" date="2019" name="Sci. Rep.">
        <title>Draft genome of Tanacetum cinerariifolium, the natural source of mosquito coil.</title>
        <authorList>
            <person name="Yamashiro T."/>
            <person name="Shiraishi A."/>
            <person name="Satake H."/>
            <person name="Nakayama K."/>
        </authorList>
    </citation>
    <scope>NUCLEOTIDE SEQUENCE</scope>
</reference>
<name>A0A699UYN2_TANCI</name>
<feature type="non-terminal residue" evidence="1">
    <location>
        <position position="127"/>
    </location>
</feature>
<dbReference type="AlphaFoldDB" id="A0A699UYN2"/>
<gene>
    <name evidence="1" type="ORF">Tci_899836</name>
</gene>
<feature type="non-terminal residue" evidence="1">
    <location>
        <position position="1"/>
    </location>
</feature>
<dbReference type="PANTHER" id="PTHR47481:SF36">
    <property type="entry name" value="CCHC-TYPE DOMAIN-CONTAINING PROTEIN"/>
    <property type="match status" value="1"/>
</dbReference>
<protein>
    <submittedName>
        <fullName evidence="1">Uncharacterized protein</fullName>
    </submittedName>
</protein>